<protein>
    <recommendedName>
        <fullName evidence="6 7">Thioredoxin</fullName>
    </recommendedName>
</protein>
<dbReference type="InterPro" id="IPR017937">
    <property type="entry name" value="Thioredoxin_CS"/>
</dbReference>
<evidence type="ECO:0000256" key="2">
    <source>
        <dbReference type="ARBA" id="ARBA00022448"/>
    </source>
</evidence>
<evidence type="ECO:0000256" key="9">
    <source>
        <dbReference type="PIRSR" id="PIRSR000077-4"/>
    </source>
</evidence>
<feature type="domain" description="Thioredoxin" evidence="10">
    <location>
        <begin position="1"/>
        <end position="108"/>
    </location>
</feature>
<gene>
    <name evidence="11" type="primary">trxA</name>
    <name evidence="11" type="ORF">LA55_1028</name>
</gene>
<dbReference type="PANTHER" id="PTHR45663">
    <property type="entry name" value="GEO12009P1"/>
    <property type="match status" value="1"/>
</dbReference>
<evidence type="ECO:0000256" key="1">
    <source>
        <dbReference type="ARBA" id="ARBA00008987"/>
    </source>
</evidence>
<dbReference type="InterPro" id="IPR005746">
    <property type="entry name" value="Thioredoxin"/>
</dbReference>
<feature type="site" description="Contributes to redox potential value" evidence="8">
    <location>
        <position position="35"/>
    </location>
</feature>
<evidence type="ECO:0000259" key="10">
    <source>
        <dbReference type="PROSITE" id="PS51352"/>
    </source>
</evidence>
<dbReference type="PANTHER" id="PTHR45663:SF11">
    <property type="entry name" value="GEO12009P1"/>
    <property type="match status" value="1"/>
</dbReference>
<evidence type="ECO:0000256" key="6">
    <source>
        <dbReference type="NCBIfam" id="TIGR01068"/>
    </source>
</evidence>
<evidence type="ECO:0000256" key="3">
    <source>
        <dbReference type="ARBA" id="ARBA00022982"/>
    </source>
</evidence>
<feature type="active site" description="Nucleophile" evidence="8">
    <location>
        <position position="34"/>
    </location>
</feature>
<dbReference type="STRING" id="28110.KU46_1538"/>
<evidence type="ECO:0000256" key="7">
    <source>
        <dbReference type="PIRNR" id="PIRNR000077"/>
    </source>
</evidence>
<organism evidence="11 12">
    <name type="scientific">Francisella philomiragia</name>
    <dbReference type="NCBI Taxonomy" id="28110"/>
    <lineage>
        <taxon>Bacteria</taxon>
        <taxon>Pseudomonadati</taxon>
        <taxon>Pseudomonadota</taxon>
        <taxon>Gammaproteobacteria</taxon>
        <taxon>Thiotrichales</taxon>
        <taxon>Francisellaceae</taxon>
        <taxon>Francisella</taxon>
    </lineage>
</organism>
<feature type="disulfide bond" description="Redox-active" evidence="9">
    <location>
        <begin position="34"/>
        <end position="37"/>
    </location>
</feature>
<dbReference type="EMBL" id="CP009440">
    <property type="protein sequence ID" value="AJI52696.1"/>
    <property type="molecule type" value="Genomic_DNA"/>
</dbReference>
<dbReference type="Proteomes" id="UP000031830">
    <property type="component" value="Chromosome"/>
</dbReference>
<dbReference type="InterPro" id="IPR036249">
    <property type="entry name" value="Thioredoxin-like_sf"/>
</dbReference>
<evidence type="ECO:0000256" key="5">
    <source>
        <dbReference type="ARBA" id="ARBA00023284"/>
    </source>
</evidence>
<evidence type="ECO:0000256" key="4">
    <source>
        <dbReference type="ARBA" id="ARBA00023157"/>
    </source>
</evidence>
<dbReference type="KEGG" id="fpz:LA55_1028"/>
<dbReference type="AlphaFoldDB" id="A0A0B6D1D2"/>
<feature type="active site" description="Nucleophile" evidence="8">
    <location>
        <position position="37"/>
    </location>
</feature>
<dbReference type="OrthoDB" id="9790390at2"/>
<dbReference type="InterPro" id="IPR013766">
    <property type="entry name" value="Thioredoxin_domain"/>
</dbReference>
<keyword evidence="2" id="KW-0813">Transport</keyword>
<feature type="site" description="Contributes to redox potential value" evidence="8">
    <location>
        <position position="36"/>
    </location>
</feature>
<name>A0A0B6D1D2_9GAMM</name>
<keyword evidence="3" id="KW-0249">Electron transport</keyword>
<dbReference type="SUPFAM" id="SSF52833">
    <property type="entry name" value="Thioredoxin-like"/>
    <property type="match status" value="1"/>
</dbReference>
<dbReference type="GO" id="GO:0015035">
    <property type="term" value="F:protein-disulfide reductase activity"/>
    <property type="evidence" value="ECO:0007669"/>
    <property type="project" value="UniProtKB-UniRule"/>
</dbReference>
<dbReference type="PIRSF" id="PIRSF000077">
    <property type="entry name" value="Thioredoxin"/>
    <property type="match status" value="1"/>
</dbReference>
<accession>A0A0B6D1D2</accession>
<dbReference type="Gene3D" id="3.40.30.10">
    <property type="entry name" value="Glutaredoxin"/>
    <property type="match status" value="1"/>
</dbReference>
<dbReference type="PROSITE" id="PS00194">
    <property type="entry name" value="THIOREDOXIN_1"/>
    <property type="match status" value="1"/>
</dbReference>
<sequence>MALSKVIKTDEANFDKLINSSAKPILVDFYADWCGPCKTLSPILDQLSKDYTGAVIVKVNVDDNQSLAAKFGIRSIPTMIIFKSGQPVETLTGVHTGSQLEQKLKVYE</sequence>
<dbReference type="FunFam" id="3.40.30.10:FF:000001">
    <property type="entry name" value="Thioredoxin"/>
    <property type="match status" value="1"/>
</dbReference>
<dbReference type="CDD" id="cd02947">
    <property type="entry name" value="TRX_family"/>
    <property type="match status" value="1"/>
</dbReference>
<evidence type="ECO:0000256" key="8">
    <source>
        <dbReference type="PIRSR" id="PIRSR000077-1"/>
    </source>
</evidence>
<dbReference type="GO" id="GO:0005737">
    <property type="term" value="C:cytoplasm"/>
    <property type="evidence" value="ECO:0007669"/>
    <property type="project" value="TreeGrafter"/>
</dbReference>
<keyword evidence="5 9" id="KW-0676">Redox-active center</keyword>
<dbReference type="PRINTS" id="PR00421">
    <property type="entry name" value="THIOREDOXIN"/>
</dbReference>
<evidence type="ECO:0000313" key="11">
    <source>
        <dbReference type="EMBL" id="AJI52696.1"/>
    </source>
</evidence>
<keyword evidence="4 9" id="KW-1015">Disulfide bond</keyword>
<proteinExistence type="inferred from homology"/>
<dbReference type="RefSeq" id="WP_044526187.1">
    <property type="nucleotide sequence ID" value="NZ_CP009440.1"/>
</dbReference>
<reference evidence="11 12" key="1">
    <citation type="journal article" date="2015" name="Genome Announc.">
        <title>Genome sequencing of 18 francisella strains to aid in assay development and testing.</title>
        <authorList>
            <person name="Johnson S.L."/>
            <person name="Daligault H.E."/>
            <person name="Davenport K.W."/>
            <person name="Coyne S.R."/>
            <person name="Frey K.G."/>
            <person name="Koroleva G.I."/>
            <person name="Broomall S.M."/>
            <person name="Bishop-Lilly K.A."/>
            <person name="Bruce D.C."/>
            <person name="Chertkov O."/>
            <person name="Freitas T."/>
            <person name="Jaissle J."/>
            <person name="Ladner J.T."/>
            <person name="Rosenzweig C.N."/>
            <person name="Gibbons H.S."/>
            <person name="Palacios G.F."/>
            <person name="Redden C.L."/>
            <person name="Xu Y."/>
            <person name="Minogue T.D."/>
            <person name="Chain P.S."/>
        </authorList>
    </citation>
    <scope>NUCLEOTIDE SEQUENCE [LARGE SCALE GENOMIC DNA]</scope>
    <source>
        <strain evidence="11 12">GA01-2794</strain>
    </source>
</reference>
<feature type="site" description="Deprotonates C-terminal active site Cys" evidence="8">
    <location>
        <position position="28"/>
    </location>
</feature>
<evidence type="ECO:0000313" key="12">
    <source>
        <dbReference type="Proteomes" id="UP000031830"/>
    </source>
</evidence>
<dbReference type="NCBIfam" id="TIGR01068">
    <property type="entry name" value="thioredoxin"/>
    <property type="match status" value="1"/>
</dbReference>
<dbReference type="PROSITE" id="PS51352">
    <property type="entry name" value="THIOREDOXIN_2"/>
    <property type="match status" value="1"/>
</dbReference>
<dbReference type="Pfam" id="PF00085">
    <property type="entry name" value="Thioredoxin"/>
    <property type="match status" value="1"/>
</dbReference>
<comment type="similarity">
    <text evidence="1 7">Belongs to the thioredoxin family.</text>
</comment>